<feature type="region of interest" description="Disordered" evidence="2">
    <location>
        <begin position="1"/>
        <end position="46"/>
    </location>
</feature>
<name>A0AAD8I192_9APIA</name>
<feature type="compositionally biased region" description="Polar residues" evidence="2">
    <location>
        <begin position="271"/>
        <end position="286"/>
    </location>
</feature>
<feature type="region of interest" description="Disordered" evidence="2">
    <location>
        <begin position="203"/>
        <end position="240"/>
    </location>
</feature>
<sequence>MKTLQRELERSQAENNKLLQEKKRNRRDINKMMEQNASDIEARRVKEQDRTRNAVLSVSNELESERTLRKHSESLLRKLARELAEVKSSLSNSEEEIKREREARILLENLCDEFAKGITEYEQKARSLKHRPDEDERMQMKAAAPCGTSDNSTIITEKLSMEIESFLRSKQAVRFRNVDGLTLKTAKKNSLCRYSSESFHLNDAASAPRNGDCEEDSTGSGLKSLDFNKHSSGTRANNASKLLDDCGKKLMKSNRTRNKIQSGGVFKSNEYHSSSQNQFQKRSFTTVSSDKNNIRIDNYRKSETTEASQDHVLHSRTRNHSLSRNDGKLLIEKPCTDGSLDHSASSSHPAIKQEIPLRITKSKPEVSESSKKGLQGIKKHSLKARLLEAKLESRHSLTKNPKAPIY</sequence>
<feature type="compositionally biased region" description="Basic and acidic residues" evidence="2">
    <location>
        <begin position="362"/>
        <end position="371"/>
    </location>
</feature>
<dbReference type="Proteomes" id="UP001237642">
    <property type="component" value="Unassembled WGS sequence"/>
</dbReference>
<organism evidence="3 4">
    <name type="scientific">Heracleum sosnowskyi</name>
    <dbReference type="NCBI Taxonomy" id="360622"/>
    <lineage>
        <taxon>Eukaryota</taxon>
        <taxon>Viridiplantae</taxon>
        <taxon>Streptophyta</taxon>
        <taxon>Embryophyta</taxon>
        <taxon>Tracheophyta</taxon>
        <taxon>Spermatophyta</taxon>
        <taxon>Magnoliopsida</taxon>
        <taxon>eudicotyledons</taxon>
        <taxon>Gunneridae</taxon>
        <taxon>Pentapetalae</taxon>
        <taxon>asterids</taxon>
        <taxon>campanulids</taxon>
        <taxon>Apiales</taxon>
        <taxon>Apiaceae</taxon>
        <taxon>Apioideae</taxon>
        <taxon>apioid superclade</taxon>
        <taxon>Tordylieae</taxon>
        <taxon>Tordyliinae</taxon>
        <taxon>Heracleum</taxon>
    </lineage>
</organism>
<feature type="compositionally biased region" description="Basic and acidic residues" evidence="2">
    <location>
        <begin position="298"/>
        <end position="313"/>
    </location>
</feature>
<reference evidence="3" key="2">
    <citation type="submission" date="2023-05" db="EMBL/GenBank/DDBJ databases">
        <authorList>
            <person name="Schelkunov M.I."/>
        </authorList>
    </citation>
    <scope>NUCLEOTIDE SEQUENCE</scope>
    <source>
        <strain evidence="3">Hsosn_3</strain>
        <tissue evidence="3">Leaf</tissue>
    </source>
</reference>
<comment type="caution">
    <text evidence="3">The sequence shown here is derived from an EMBL/GenBank/DDBJ whole genome shotgun (WGS) entry which is preliminary data.</text>
</comment>
<dbReference type="InterPro" id="IPR043424">
    <property type="entry name" value="BLT-like"/>
</dbReference>
<proteinExistence type="predicted"/>
<evidence type="ECO:0000256" key="2">
    <source>
        <dbReference type="SAM" id="MobiDB-lite"/>
    </source>
</evidence>
<reference evidence="3" key="1">
    <citation type="submission" date="2023-02" db="EMBL/GenBank/DDBJ databases">
        <title>Genome of toxic invasive species Heracleum sosnowskyi carries increased number of genes despite the absence of recent whole-genome duplications.</title>
        <authorList>
            <person name="Schelkunov M."/>
            <person name="Shtratnikova V."/>
            <person name="Makarenko M."/>
            <person name="Klepikova A."/>
            <person name="Omelchenko D."/>
            <person name="Novikova G."/>
            <person name="Obukhova E."/>
            <person name="Bogdanov V."/>
            <person name="Penin A."/>
            <person name="Logacheva M."/>
        </authorList>
    </citation>
    <scope>NUCLEOTIDE SEQUENCE</scope>
    <source>
        <strain evidence="3">Hsosn_3</strain>
        <tissue evidence="3">Leaf</tissue>
    </source>
</reference>
<keyword evidence="1" id="KW-0175">Coiled coil</keyword>
<feature type="compositionally biased region" description="Basic and acidic residues" evidence="2">
    <location>
        <begin position="19"/>
        <end position="31"/>
    </location>
</feature>
<evidence type="ECO:0000313" key="3">
    <source>
        <dbReference type="EMBL" id="KAK1376778.1"/>
    </source>
</evidence>
<accession>A0AAD8I192</accession>
<evidence type="ECO:0000313" key="4">
    <source>
        <dbReference type="Proteomes" id="UP001237642"/>
    </source>
</evidence>
<dbReference type="AlphaFoldDB" id="A0AAD8I192"/>
<feature type="region of interest" description="Disordered" evidence="2">
    <location>
        <begin position="298"/>
        <end position="320"/>
    </location>
</feature>
<protein>
    <submittedName>
        <fullName evidence="3">Uncharacterized protein</fullName>
    </submittedName>
</protein>
<dbReference type="EMBL" id="JAUIZM010000007">
    <property type="protein sequence ID" value="KAK1376778.1"/>
    <property type="molecule type" value="Genomic_DNA"/>
</dbReference>
<feature type="compositionally biased region" description="Basic and acidic residues" evidence="2">
    <location>
        <begin position="1"/>
        <end position="12"/>
    </location>
</feature>
<dbReference type="PANTHER" id="PTHR31071:SF54">
    <property type="match status" value="1"/>
</dbReference>
<feature type="region of interest" description="Disordered" evidence="2">
    <location>
        <begin position="336"/>
        <end position="379"/>
    </location>
</feature>
<dbReference type="PANTHER" id="PTHR31071">
    <property type="entry name" value="GB|AAF24581.1"/>
    <property type="match status" value="1"/>
</dbReference>
<feature type="coiled-coil region" evidence="1">
    <location>
        <begin position="76"/>
        <end position="110"/>
    </location>
</feature>
<feature type="region of interest" description="Disordered" evidence="2">
    <location>
        <begin position="253"/>
        <end position="286"/>
    </location>
</feature>
<keyword evidence="4" id="KW-1185">Reference proteome</keyword>
<gene>
    <name evidence="3" type="ORF">POM88_032971</name>
</gene>
<feature type="compositionally biased region" description="Polar residues" evidence="2">
    <location>
        <begin position="230"/>
        <end position="240"/>
    </location>
</feature>
<evidence type="ECO:0000256" key="1">
    <source>
        <dbReference type="SAM" id="Coils"/>
    </source>
</evidence>